<sequence length="275" mass="31058">MNEDRRKTIIREIDYWRRSKLLPEQYCDFLLNLYIDEQVERTPAGFTGKAAAAFGYSSGKHWLLAFGVIPLIYLIYLYFNAFHPALQTGLALTAVLGLLVFGQRYRTKSEAAGLAYIVLGMFFLLGIGLYLLSLNGLEGWGASSLFLTLCGLLWIIFGTAARIPILHFCGWAALILVYAVLLIKSAIGTEWYQVQLYWVPGAFVFGWFSWFVHRWSKPASAVLFITAVLLWFMPEVHSAFLVDGRSWILLQLIVKMALGGAILFAIRKQVIAWVA</sequence>
<dbReference type="AlphaFoldDB" id="A0A9W5S492"/>
<feature type="transmembrane region" description="Helical" evidence="1">
    <location>
        <begin position="219"/>
        <end position="241"/>
    </location>
</feature>
<feature type="transmembrane region" description="Helical" evidence="1">
    <location>
        <begin position="247"/>
        <end position="266"/>
    </location>
</feature>
<dbReference type="EMBL" id="JFHU01000009">
    <property type="protein sequence ID" value="EXX92353.1"/>
    <property type="molecule type" value="Genomic_DNA"/>
</dbReference>
<gene>
    <name evidence="2" type="ORF">BG53_15080</name>
</gene>
<evidence type="ECO:0000313" key="3">
    <source>
        <dbReference type="Proteomes" id="UP000053750"/>
    </source>
</evidence>
<keyword evidence="1" id="KW-0812">Transmembrane</keyword>
<dbReference type="RefSeq" id="WP_036581196.1">
    <property type="nucleotide sequence ID" value="NZ_KK082149.1"/>
</dbReference>
<evidence type="ECO:0000313" key="2">
    <source>
        <dbReference type="EMBL" id="EXX92353.1"/>
    </source>
</evidence>
<organism evidence="2 3">
    <name type="scientific">Paenibacillus darwinianus</name>
    <dbReference type="NCBI Taxonomy" id="1380763"/>
    <lineage>
        <taxon>Bacteria</taxon>
        <taxon>Bacillati</taxon>
        <taxon>Bacillota</taxon>
        <taxon>Bacilli</taxon>
        <taxon>Bacillales</taxon>
        <taxon>Paenibacillaceae</taxon>
        <taxon>Paenibacillus</taxon>
    </lineage>
</organism>
<evidence type="ECO:0008006" key="4">
    <source>
        <dbReference type="Google" id="ProtNLM"/>
    </source>
</evidence>
<feature type="transmembrane region" description="Helical" evidence="1">
    <location>
        <begin position="139"/>
        <end position="157"/>
    </location>
</feature>
<keyword evidence="1" id="KW-1133">Transmembrane helix</keyword>
<comment type="caution">
    <text evidence="2">The sequence shown here is derived from an EMBL/GenBank/DDBJ whole genome shotgun (WGS) entry which is preliminary data.</text>
</comment>
<feature type="transmembrane region" description="Helical" evidence="1">
    <location>
        <begin position="114"/>
        <end position="133"/>
    </location>
</feature>
<feature type="transmembrane region" description="Helical" evidence="1">
    <location>
        <begin position="164"/>
        <end position="183"/>
    </location>
</feature>
<feature type="transmembrane region" description="Helical" evidence="1">
    <location>
        <begin position="195"/>
        <end position="212"/>
    </location>
</feature>
<feature type="transmembrane region" description="Helical" evidence="1">
    <location>
        <begin position="85"/>
        <end position="102"/>
    </location>
</feature>
<reference evidence="2 3" key="1">
    <citation type="submission" date="2014-02" db="EMBL/GenBank/DDBJ databases">
        <title>Genome sequence of Paenibacillus darwinianus reveals adaptive mechanisms for survival in Antarctic soils.</title>
        <authorList>
            <person name="Dsouza M."/>
            <person name="Taylor M.W."/>
            <person name="Turner S.J."/>
            <person name="Aislabie J."/>
        </authorList>
    </citation>
    <scope>NUCLEOTIDE SEQUENCE [LARGE SCALE GENOMIC DNA]</scope>
    <source>
        <strain evidence="2 3">CE1</strain>
    </source>
</reference>
<dbReference type="Proteomes" id="UP000053750">
    <property type="component" value="Unassembled WGS sequence"/>
</dbReference>
<accession>A0A9W5S492</accession>
<keyword evidence="1" id="KW-0472">Membrane</keyword>
<evidence type="ECO:0000256" key="1">
    <source>
        <dbReference type="SAM" id="Phobius"/>
    </source>
</evidence>
<name>A0A9W5S492_9BACL</name>
<keyword evidence="3" id="KW-1185">Reference proteome</keyword>
<feature type="transmembrane region" description="Helical" evidence="1">
    <location>
        <begin position="62"/>
        <end position="79"/>
    </location>
</feature>
<proteinExistence type="predicted"/>
<protein>
    <recommendedName>
        <fullName evidence="4">DUF2157 domain-containing protein</fullName>
    </recommendedName>
</protein>
<dbReference type="OrthoDB" id="2380880at2"/>